<name>A0ABV9QZA7_9GAMM</name>
<sequence length="130" mass="14815">MSTISIPISHGELIDKITILEIKSERIGDAAKRANVRVELDLLNATWNADAASRVDIGTERAQLRAVNEALWDIEDRIRLKEKAKAFDAEFVELARSVYIRNDERAAVKRTINEKLGSTLIEEKSYQDYR</sequence>
<accession>A0ABV9QZA7</accession>
<dbReference type="InterPro" id="IPR046163">
    <property type="entry name" value="DUF6165"/>
</dbReference>
<protein>
    <submittedName>
        <fullName evidence="1">DUF6165 family protein</fullName>
    </submittedName>
</protein>
<comment type="caution">
    <text evidence="1">The sequence shown here is derived from an EMBL/GenBank/DDBJ whole genome shotgun (WGS) entry which is preliminary data.</text>
</comment>
<dbReference type="RefSeq" id="WP_380022176.1">
    <property type="nucleotide sequence ID" value="NZ_JBHSHD010000010.1"/>
</dbReference>
<gene>
    <name evidence="1" type="ORF">ACFO6Q_16440</name>
</gene>
<dbReference type="EMBL" id="JBHSHD010000010">
    <property type="protein sequence ID" value="MFC4821915.1"/>
    <property type="molecule type" value="Genomic_DNA"/>
</dbReference>
<evidence type="ECO:0000313" key="1">
    <source>
        <dbReference type="EMBL" id="MFC4821915.1"/>
    </source>
</evidence>
<proteinExistence type="predicted"/>
<dbReference type="Pfam" id="PF19662">
    <property type="entry name" value="DUF6165"/>
    <property type="match status" value="1"/>
</dbReference>
<reference evidence="2" key="1">
    <citation type="journal article" date="2019" name="Int. J. Syst. Evol. Microbiol.">
        <title>The Global Catalogue of Microorganisms (GCM) 10K type strain sequencing project: providing services to taxonomists for standard genome sequencing and annotation.</title>
        <authorList>
            <consortium name="The Broad Institute Genomics Platform"/>
            <consortium name="The Broad Institute Genome Sequencing Center for Infectious Disease"/>
            <person name="Wu L."/>
            <person name="Ma J."/>
        </authorList>
    </citation>
    <scope>NUCLEOTIDE SEQUENCE [LARGE SCALE GENOMIC DNA]</scope>
    <source>
        <strain evidence="2">CCUG 30340</strain>
    </source>
</reference>
<evidence type="ECO:0000313" key="2">
    <source>
        <dbReference type="Proteomes" id="UP001595886"/>
    </source>
</evidence>
<dbReference type="Proteomes" id="UP001595886">
    <property type="component" value="Unassembled WGS sequence"/>
</dbReference>
<organism evidence="1 2">
    <name type="scientific">Dokdonella ginsengisoli</name>
    <dbReference type="NCBI Taxonomy" id="363846"/>
    <lineage>
        <taxon>Bacteria</taxon>
        <taxon>Pseudomonadati</taxon>
        <taxon>Pseudomonadota</taxon>
        <taxon>Gammaproteobacteria</taxon>
        <taxon>Lysobacterales</taxon>
        <taxon>Rhodanobacteraceae</taxon>
        <taxon>Dokdonella</taxon>
    </lineage>
</organism>
<keyword evidence="2" id="KW-1185">Reference proteome</keyword>